<dbReference type="AlphaFoldDB" id="A0A077LVJ8"/>
<comment type="caution">
    <text evidence="8">The sequence shown here is derived from an EMBL/GenBank/DDBJ whole genome shotgun (WGS) entry which is preliminary data.</text>
</comment>
<dbReference type="OrthoDB" id="5177045at2"/>
<dbReference type="EMBL" id="CAJB01000157">
    <property type="protein sequence ID" value="CCH77953.1"/>
    <property type="molecule type" value="Genomic_DNA"/>
</dbReference>
<evidence type="ECO:0000256" key="1">
    <source>
        <dbReference type="ARBA" id="ARBA00011073"/>
    </source>
</evidence>
<dbReference type="Pfam" id="PF00082">
    <property type="entry name" value="Peptidase_S8"/>
    <property type="match status" value="1"/>
</dbReference>
<dbReference type="InterPro" id="IPR036852">
    <property type="entry name" value="Peptidase_S8/S53_dom_sf"/>
</dbReference>
<keyword evidence="3 5" id="KW-0378">Hydrolase</keyword>
<evidence type="ECO:0000256" key="2">
    <source>
        <dbReference type="ARBA" id="ARBA00022670"/>
    </source>
</evidence>
<dbReference type="PANTHER" id="PTHR43806:SF11">
    <property type="entry name" value="CEREVISIN-RELATED"/>
    <property type="match status" value="1"/>
</dbReference>
<dbReference type="InterPro" id="IPR050131">
    <property type="entry name" value="Peptidase_S8_subtilisin-like"/>
</dbReference>
<dbReference type="GO" id="GO:0004252">
    <property type="term" value="F:serine-type endopeptidase activity"/>
    <property type="evidence" value="ECO:0007669"/>
    <property type="project" value="UniProtKB-UniRule"/>
</dbReference>
<reference evidence="8 9" key="1">
    <citation type="journal article" date="2013" name="ISME J.">
        <title>A metabolic model for members of the genus Tetrasphaera involved in enhanced biological phosphorus removal.</title>
        <authorList>
            <person name="Kristiansen R."/>
            <person name="Nguyen H.T.T."/>
            <person name="Saunders A.M."/>
            <person name="Nielsen J.L."/>
            <person name="Wimmer R."/>
            <person name="Le V.Q."/>
            <person name="McIlroy S.J."/>
            <person name="Petrovski S."/>
            <person name="Seviour R.J."/>
            <person name="Calteau A."/>
            <person name="Nielsen K.L."/>
            <person name="Nielsen P.H."/>
        </authorList>
    </citation>
    <scope>NUCLEOTIDE SEQUENCE [LARGE SCALE GENOMIC DNA]</scope>
    <source>
        <strain evidence="8 9">T1-X7</strain>
    </source>
</reference>
<evidence type="ECO:0000256" key="4">
    <source>
        <dbReference type="ARBA" id="ARBA00022825"/>
    </source>
</evidence>
<dbReference type="RefSeq" id="WP_048550560.1">
    <property type="nucleotide sequence ID" value="NZ_HF570958.1"/>
</dbReference>
<sequence>MSESHSEERASRSRASGAADPDVVDPFSIAVLDPSTAPRVPAGPDEVPRVLPTVYVVDRLLVETPASDAGGVAETVQKALGEAGVDVAVRQIQTPRDGIPGFERLNGAAKEALEEVWVTGVWLAPSNKATAIDAYSAVTALRSSAAASTSGIALDHVLVASTPLVGIGKYWPGIGKYWPGIGGPSDAGAASLFNGDGRIPVYVPMGNPARHWPVPVRPPVVALPDTGIGHHPWFDADPSVTIGTDVGGIPIGGTNADLTRVVDPMTGDLADLAGHGTFIAGLIRQSCPEARILSVPVMSSAGLADEMVVRQNLALLLARHIDAQERDDPSGVIDVLSISMGYYPEQDDTASTQGFRRLFELFGERGVLVVAGAGNDATSRGFAPAVFAAGGADGVPLTSVGAQNPNGRTAALFSNDGPWVRVLRPGVSVVSTVPTTFDAGGQPSAEAEGVAVAGASGLVTRARGTQDPDDYRSGFGIWSGTSFSAPLFAGSLAARLAEADDLADVGQSTMSTRAGRVLGEVLTGPEEDPT</sequence>
<feature type="region of interest" description="Disordered" evidence="6">
    <location>
        <begin position="1"/>
        <end position="22"/>
    </location>
</feature>
<keyword evidence="4 5" id="KW-0720">Serine protease</keyword>
<dbReference type="InterPro" id="IPR023828">
    <property type="entry name" value="Peptidase_S8_Ser-AS"/>
</dbReference>
<name>A0A077LVJ8_9MICO</name>
<dbReference type="CDD" id="cd00306">
    <property type="entry name" value="Peptidases_S8_S53"/>
    <property type="match status" value="1"/>
</dbReference>
<feature type="compositionally biased region" description="Basic and acidic residues" evidence="6">
    <location>
        <begin position="1"/>
        <end position="11"/>
    </location>
</feature>
<evidence type="ECO:0000256" key="3">
    <source>
        <dbReference type="ARBA" id="ARBA00022801"/>
    </source>
</evidence>
<keyword evidence="9" id="KW-1185">Reference proteome</keyword>
<dbReference type="InterPro" id="IPR000209">
    <property type="entry name" value="Peptidase_S8/S53_dom"/>
</dbReference>
<feature type="active site" description="Charge relay system" evidence="5">
    <location>
        <position position="482"/>
    </location>
</feature>
<keyword evidence="2 5" id="KW-0645">Protease</keyword>
<accession>A0A077LVJ8</accession>
<dbReference type="PANTHER" id="PTHR43806">
    <property type="entry name" value="PEPTIDASE S8"/>
    <property type="match status" value="1"/>
</dbReference>
<evidence type="ECO:0000259" key="7">
    <source>
        <dbReference type="Pfam" id="PF00082"/>
    </source>
</evidence>
<feature type="active site" description="Charge relay system" evidence="5">
    <location>
        <position position="225"/>
    </location>
</feature>
<dbReference type="GO" id="GO:0006508">
    <property type="term" value="P:proteolysis"/>
    <property type="evidence" value="ECO:0007669"/>
    <property type="project" value="UniProtKB-KW"/>
</dbReference>
<comment type="similarity">
    <text evidence="1 5">Belongs to the peptidase S8 family.</text>
</comment>
<feature type="domain" description="Peptidase S8/S53" evidence="7">
    <location>
        <begin position="220"/>
        <end position="501"/>
    </location>
</feature>
<dbReference type="GO" id="GO:0005615">
    <property type="term" value="C:extracellular space"/>
    <property type="evidence" value="ECO:0007669"/>
    <property type="project" value="TreeGrafter"/>
</dbReference>
<gene>
    <name evidence="8" type="ORF">BN12_240022</name>
</gene>
<evidence type="ECO:0000313" key="9">
    <source>
        <dbReference type="Proteomes" id="UP000035721"/>
    </source>
</evidence>
<dbReference type="Gene3D" id="3.40.50.200">
    <property type="entry name" value="Peptidase S8/S53 domain"/>
    <property type="match status" value="1"/>
</dbReference>
<dbReference type="SUPFAM" id="SSF52743">
    <property type="entry name" value="Subtilisin-like"/>
    <property type="match status" value="1"/>
</dbReference>
<evidence type="ECO:0000313" key="8">
    <source>
        <dbReference type="EMBL" id="CCH77953.1"/>
    </source>
</evidence>
<organism evidence="8 9">
    <name type="scientific">Nostocoides japonicum T1-X7</name>
    <dbReference type="NCBI Taxonomy" id="1194083"/>
    <lineage>
        <taxon>Bacteria</taxon>
        <taxon>Bacillati</taxon>
        <taxon>Actinomycetota</taxon>
        <taxon>Actinomycetes</taxon>
        <taxon>Micrococcales</taxon>
        <taxon>Intrasporangiaceae</taxon>
        <taxon>Nostocoides</taxon>
    </lineage>
</organism>
<proteinExistence type="inferred from homology"/>
<dbReference type="STRING" id="1194083.BN12_240022"/>
<dbReference type="Proteomes" id="UP000035721">
    <property type="component" value="Unassembled WGS sequence"/>
</dbReference>
<dbReference type="PROSITE" id="PS00138">
    <property type="entry name" value="SUBTILASE_SER"/>
    <property type="match status" value="1"/>
</dbReference>
<feature type="active site" description="Charge relay system" evidence="5">
    <location>
        <position position="275"/>
    </location>
</feature>
<dbReference type="PROSITE" id="PS51892">
    <property type="entry name" value="SUBTILASE"/>
    <property type="match status" value="1"/>
</dbReference>
<evidence type="ECO:0000256" key="6">
    <source>
        <dbReference type="SAM" id="MobiDB-lite"/>
    </source>
</evidence>
<evidence type="ECO:0000256" key="5">
    <source>
        <dbReference type="PROSITE-ProRule" id="PRU01240"/>
    </source>
</evidence>
<protein>
    <submittedName>
        <fullName evidence="8">Putative protease</fullName>
    </submittedName>
</protein>